<feature type="domain" description="Ammonium transporter AmtB-like" evidence="6">
    <location>
        <begin position="2"/>
        <end position="53"/>
    </location>
</feature>
<dbReference type="Proteomes" id="UP000663882">
    <property type="component" value="Unassembled WGS sequence"/>
</dbReference>
<protein>
    <recommendedName>
        <fullName evidence="6">Ammonium transporter AmtB-like domain-containing protein</fullName>
    </recommendedName>
</protein>
<evidence type="ECO:0000313" key="7">
    <source>
        <dbReference type="EMBL" id="CAF1490291.1"/>
    </source>
</evidence>
<feature type="non-terminal residue" evidence="7">
    <location>
        <position position="1"/>
    </location>
</feature>
<evidence type="ECO:0000256" key="4">
    <source>
        <dbReference type="ARBA" id="ARBA00023136"/>
    </source>
</evidence>
<dbReference type="Pfam" id="PF00909">
    <property type="entry name" value="Ammonium_transp"/>
    <property type="match status" value="1"/>
</dbReference>
<gene>
    <name evidence="7" type="ORF">RFH988_LOCUS38368</name>
</gene>
<sequence>IQLWYQIAGILTAIGFAAVCTAGILYPLDWIMGIRLAKEDEFEGLDLTAHGESWQVTASRAVSDLVKKFLDEQGITKEEAEDNGTLELHYTPNHPNKKAFKIPLLKQIQSRHSRIDNDPANNNQVQQNLNKTKFDDNEINREPINVHIIRL</sequence>
<evidence type="ECO:0000256" key="1">
    <source>
        <dbReference type="ARBA" id="ARBA00004141"/>
    </source>
</evidence>
<dbReference type="Gene3D" id="1.10.3430.10">
    <property type="entry name" value="Ammonium transporter AmtB like domains"/>
    <property type="match status" value="1"/>
</dbReference>
<organism evidence="7 8">
    <name type="scientific">Rotaria sordida</name>
    <dbReference type="NCBI Taxonomy" id="392033"/>
    <lineage>
        <taxon>Eukaryota</taxon>
        <taxon>Metazoa</taxon>
        <taxon>Spiralia</taxon>
        <taxon>Gnathifera</taxon>
        <taxon>Rotifera</taxon>
        <taxon>Eurotatoria</taxon>
        <taxon>Bdelloidea</taxon>
        <taxon>Philodinida</taxon>
        <taxon>Philodinidae</taxon>
        <taxon>Rotaria</taxon>
    </lineage>
</organism>
<evidence type="ECO:0000313" key="8">
    <source>
        <dbReference type="Proteomes" id="UP000663882"/>
    </source>
</evidence>
<keyword evidence="2 5" id="KW-0812">Transmembrane</keyword>
<evidence type="ECO:0000259" key="6">
    <source>
        <dbReference type="Pfam" id="PF00909"/>
    </source>
</evidence>
<dbReference type="AlphaFoldDB" id="A0A815SEV1"/>
<comment type="caution">
    <text evidence="7">The sequence shown here is derived from an EMBL/GenBank/DDBJ whole genome shotgun (WGS) entry which is preliminary data.</text>
</comment>
<dbReference type="InterPro" id="IPR024041">
    <property type="entry name" value="NH4_transpt_AmtB-like_dom"/>
</dbReference>
<dbReference type="EMBL" id="CAJNOO010009238">
    <property type="protein sequence ID" value="CAF1490291.1"/>
    <property type="molecule type" value="Genomic_DNA"/>
</dbReference>
<dbReference type="GO" id="GO:0016020">
    <property type="term" value="C:membrane"/>
    <property type="evidence" value="ECO:0007669"/>
    <property type="project" value="UniProtKB-SubCell"/>
</dbReference>
<dbReference type="OrthoDB" id="534912at2759"/>
<evidence type="ECO:0000256" key="5">
    <source>
        <dbReference type="SAM" id="Phobius"/>
    </source>
</evidence>
<evidence type="ECO:0000256" key="3">
    <source>
        <dbReference type="ARBA" id="ARBA00022989"/>
    </source>
</evidence>
<feature type="transmembrane region" description="Helical" evidence="5">
    <location>
        <begin position="6"/>
        <end position="28"/>
    </location>
</feature>
<evidence type="ECO:0000256" key="2">
    <source>
        <dbReference type="ARBA" id="ARBA00022692"/>
    </source>
</evidence>
<accession>A0A815SEV1</accession>
<name>A0A815SEV1_9BILA</name>
<dbReference type="GO" id="GO:0008519">
    <property type="term" value="F:ammonium channel activity"/>
    <property type="evidence" value="ECO:0007669"/>
    <property type="project" value="InterPro"/>
</dbReference>
<comment type="subcellular location">
    <subcellularLocation>
        <location evidence="1">Membrane</location>
        <topology evidence="1">Multi-pass membrane protein</topology>
    </subcellularLocation>
</comment>
<keyword evidence="3 5" id="KW-1133">Transmembrane helix</keyword>
<proteinExistence type="predicted"/>
<keyword evidence="4 5" id="KW-0472">Membrane</keyword>
<reference evidence="7" key="1">
    <citation type="submission" date="2021-02" db="EMBL/GenBank/DDBJ databases">
        <authorList>
            <person name="Nowell W R."/>
        </authorList>
    </citation>
    <scope>NUCLEOTIDE SEQUENCE</scope>
</reference>
<dbReference type="InterPro" id="IPR029020">
    <property type="entry name" value="Ammonium/urea_transptr"/>
</dbReference>